<keyword evidence="1" id="KW-0812">Transmembrane</keyword>
<evidence type="ECO:0000313" key="2">
    <source>
        <dbReference type="EMBL" id="ANP26486.1"/>
    </source>
</evidence>
<dbReference type="EMBL" id="KU992689">
    <property type="protein sequence ID" value="ANP26486.1"/>
    <property type="molecule type" value="Genomic_DNA"/>
</dbReference>
<sequence>MPHLSPMNWIIVPLMMNFLLSSIIVIMWWQYIPKFPNMYKLTSNMKKKNWKWW</sequence>
<evidence type="ECO:0000256" key="1">
    <source>
        <dbReference type="SAM" id="Phobius"/>
    </source>
</evidence>
<keyword evidence="1" id="KW-1133">Transmembrane helix</keyword>
<protein>
    <submittedName>
        <fullName evidence="2">ATP synthase subunit 8</fullName>
    </submittedName>
</protein>
<gene>
    <name evidence="2" type="primary">ATP8</name>
</gene>
<accession>A0A1B0ZF31</accession>
<dbReference type="AlphaFoldDB" id="A0A1B0ZF31"/>
<keyword evidence="1" id="KW-0472">Membrane</keyword>
<proteinExistence type="predicted"/>
<reference evidence="2" key="1">
    <citation type="submission" date="2016-03" db="EMBL/GenBank/DDBJ databases">
        <title>Complete mitochondrial genomes are not necessarily informative to recover a reliable invertebrate phylogeny.</title>
        <authorList>
            <person name="Seixas V.C."/>
            <person name="Paiva P.C."/>
            <person name="Russo C.A.M."/>
        </authorList>
    </citation>
    <scope>NUCLEOTIDE SEQUENCE</scope>
</reference>
<geneLocation type="mitochondrion" evidence="2"/>
<name>A0A1B0ZF31_9ANNE</name>
<organism evidence="2">
    <name type="scientific">Laeonereis culveri</name>
    <dbReference type="NCBI Taxonomy" id="1859080"/>
    <lineage>
        <taxon>Eukaryota</taxon>
        <taxon>Metazoa</taxon>
        <taxon>Spiralia</taxon>
        <taxon>Lophotrochozoa</taxon>
        <taxon>Annelida</taxon>
        <taxon>Polychaeta</taxon>
        <taxon>Errantia</taxon>
        <taxon>Phyllodocida</taxon>
        <taxon>Nereididae</taxon>
        <taxon>Laeonereis</taxon>
    </lineage>
</organism>
<feature type="transmembrane region" description="Helical" evidence="1">
    <location>
        <begin position="6"/>
        <end position="29"/>
    </location>
</feature>
<keyword evidence="2" id="KW-0496">Mitochondrion</keyword>